<sequence>MLLRSLRLVFTVAVSILLLAGQAQAKNWTYNLYLKGIVVHHLGKKIPLQKREDMFIVTWIGKGSKRTEAILKTPGDNDYWTVKRGQVYPLNNLVWTGGEYDIVFHAQVWKMNHFKRNLLTAMVTAGGIVLAAGITVGSGGFGAAVAGGVVGASSAWVGTKIQEDFSRFAMFLGQDGKTIQMSRVGTLADGASQSYKKKINYDFTTRHRANRGDYTLYWEVTRY</sequence>
<evidence type="ECO:0000256" key="1">
    <source>
        <dbReference type="SAM" id="SignalP"/>
    </source>
</evidence>
<evidence type="ECO:0000313" key="3">
    <source>
        <dbReference type="Proteomes" id="UP000221168"/>
    </source>
</evidence>
<reference evidence="2 3" key="1">
    <citation type="submission" date="2017-10" db="EMBL/GenBank/DDBJ databases">
        <title>Sedimentibacterium mangrovi gen. nov., sp. nov., a novel member of family Phyllobacteriacea isolated from mangrove sediment.</title>
        <authorList>
            <person name="Liao H."/>
            <person name="Tian Y."/>
        </authorList>
    </citation>
    <scope>NUCLEOTIDE SEQUENCE [LARGE SCALE GENOMIC DNA]</scope>
    <source>
        <strain evidence="2 3">X9-2-2</strain>
    </source>
</reference>
<keyword evidence="1" id="KW-0732">Signal</keyword>
<dbReference type="AlphaFoldDB" id="A0A2G1QPC2"/>
<evidence type="ECO:0008006" key="4">
    <source>
        <dbReference type="Google" id="ProtNLM"/>
    </source>
</evidence>
<dbReference type="RefSeq" id="WP_099306156.1">
    <property type="nucleotide sequence ID" value="NZ_PDVP01000004.1"/>
</dbReference>
<protein>
    <recommendedName>
        <fullName evidence="4">DUF2271 domain-containing protein</fullName>
    </recommendedName>
</protein>
<feature type="signal peptide" evidence="1">
    <location>
        <begin position="1"/>
        <end position="25"/>
    </location>
</feature>
<name>A0A2G1QPC2_9HYPH</name>
<comment type="caution">
    <text evidence="2">The sequence shown here is derived from an EMBL/GenBank/DDBJ whole genome shotgun (WGS) entry which is preliminary data.</text>
</comment>
<keyword evidence="3" id="KW-1185">Reference proteome</keyword>
<gene>
    <name evidence="2" type="ORF">CSC94_09825</name>
</gene>
<accession>A0A2G1QPC2</accession>
<dbReference type="EMBL" id="PDVP01000004">
    <property type="protein sequence ID" value="PHP67329.1"/>
    <property type="molecule type" value="Genomic_DNA"/>
</dbReference>
<dbReference type="Proteomes" id="UP000221168">
    <property type="component" value="Unassembled WGS sequence"/>
</dbReference>
<organism evidence="2 3">
    <name type="scientific">Zhengella mangrovi</name>
    <dbReference type="NCBI Taxonomy" id="1982044"/>
    <lineage>
        <taxon>Bacteria</taxon>
        <taxon>Pseudomonadati</taxon>
        <taxon>Pseudomonadota</taxon>
        <taxon>Alphaproteobacteria</taxon>
        <taxon>Hyphomicrobiales</taxon>
        <taxon>Notoacmeibacteraceae</taxon>
        <taxon>Zhengella</taxon>
    </lineage>
</organism>
<feature type="chain" id="PRO_5013793742" description="DUF2271 domain-containing protein" evidence="1">
    <location>
        <begin position="26"/>
        <end position="223"/>
    </location>
</feature>
<evidence type="ECO:0000313" key="2">
    <source>
        <dbReference type="EMBL" id="PHP67329.1"/>
    </source>
</evidence>
<proteinExistence type="predicted"/>